<evidence type="ECO:0000256" key="1">
    <source>
        <dbReference type="SAM" id="Phobius"/>
    </source>
</evidence>
<feature type="transmembrane region" description="Helical" evidence="1">
    <location>
        <begin position="71"/>
        <end position="97"/>
    </location>
</feature>
<evidence type="ECO:0000313" key="2">
    <source>
        <dbReference type="EMBL" id="TMW55510.1"/>
    </source>
</evidence>
<proteinExistence type="predicted"/>
<feature type="transmembrane region" description="Helical" evidence="1">
    <location>
        <begin position="405"/>
        <end position="427"/>
    </location>
</feature>
<name>A0A8K1C2Z2_PYTOL</name>
<keyword evidence="1" id="KW-0812">Transmembrane</keyword>
<feature type="transmembrane region" description="Helical" evidence="1">
    <location>
        <begin position="198"/>
        <end position="216"/>
    </location>
</feature>
<feature type="transmembrane region" description="Helical" evidence="1">
    <location>
        <begin position="535"/>
        <end position="560"/>
    </location>
</feature>
<dbReference type="AlphaFoldDB" id="A0A8K1C2Z2"/>
<keyword evidence="3" id="KW-1185">Reference proteome</keyword>
<reference evidence="2" key="1">
    <citation type="submission" date="2019-03" db="EMBL/GenBank/DDBJ databases">
        <title>Long read genome sequence of the mycoparasitic Pythium oligandrum ATCC 38472 isolated from sugarbeet rhizosphere.</title>
        <authorList>
            <person name="Gaulin E."/>
        </authorList>
    </citation>
    <scope>NUCLEOTIDE SEQUENCE</scope>
    <source>
        <strain evidence="2">ATCC 38472_TT</strain>
    </source>
</reference>
<protein>
    <submittedName>
        <fullName evidence="2">Uncharacterized protein</fullName>
    </submittedName>
</protein>
<sequence>MDESCLYELQLSRPLPEVDLAPTLFQKCLSPSMYKRLVQFLCVRYGRIAAVYRLSMVFALALLFVGDGPAYLVMSVSVAVSMVSVLITAMFLSLGVLRLLVQNYEFRFLTLFNVVQWVTFACLFQDARVVMCVSFILGCQMAISADANVRTFHASAKTSLFSVPIFVVFTTLATWRMIAKQRDVQFDVLGTHVDAIDILTFTASTLVLFLGKMGVLKRVGRARIVSPTMVILPCMTIKAVLRITHHSSVEASSNVCSKPITRPVDKPLHLQQLQLRPLAINQLDGLRTVLPSEIWFRTIMKHRRLFRLMLYTIGFAGFILNIIQSAVDFGRQEAKDKATNALWSDARSSLALLYTCFFCGTFVLSYQRDLLRLLFRNFDVLFSSCQFLIFGLCLCDMVRWNPHRVAVVVTWIVWYHWAVTLDALTPTIKRRVFGFSKRLAAPVTATIIVGGAAVFYEVVFSGGTRFHDRVLWEQKLSSSHTVVLRTQTILWMRAHFGALVKLYRVGVVCFIALLFIDHGPMFTLLLMLIPPTYDFWFMTVFSFLQWSVLGCVFSDARILMCVTGFIGTQQAMLVDANVRNFRSTVATGVLGILLYVLLTSLLAWDQIAGQHPFNLHLYDKK</sequence>
<keyword evidence="1" id="KW-0472">Membrane</keyword>
<feature type="transmembrane region" description="Helical" evidence="1">
    <location>
        <begin position="45"/>
        <end position="65"/>
    </location>
</feature>
<organism evidence="2 3">
    <name type="scientific">Pythium oligandrum</name>
    <name type="common">Mycoparasitic fungus</name>
    <dbReference type="NCBI Taxonomy" id="41045"/>
    <lineage>
        <taxon>Eukaryota</taxon>
        <taxon>Sar</taxon>
        <taxon>Stramenopiles</taxon>
        <taxon>Oomycota</taxon>
        <taxon>Peronosporomycetes</taxon>
        <taxon>Pythiales</taxon>
        <taxon>Pythiaceae</taxon>
        <taxon>Pythium</taxon>
    </lineage>
</organism>
<accession>A0A8K1C2Z2</accession>
<feature type="transmembrane region" description="Helical" evidence="1">
    <location>
        <begin position="347"/>
        <end position="366"/>
    </location>
</feature>
<feature type="transmembrane region" description="Helical" evidence="1">
    <location>
        <begin position="507"/>
        <end position="529"/>
    </location>
</feature>
<feature type="transmembrane region" description="Helical" evidence="1">
    <location>
        <begin position="159"/>
        <end position="178"/>
    </location>
</feature>
<gene>
    <name evidence="2" type="ORF">Poli38472_010392</name>
</gene>
<feature type="transmembrane region" description="Helical" evidence="1">
    <location>
        <begin position="581"/>
        <end position="604"/>
    </location>
</feature>
<dbReference type="EMBL" id="SPLM01000147">
    <property type="protein sequence ID" value="TMW55510.1"/>
    <property type="molecule type" value="Genomic_DNA"/>
</dbReference>
<dbReference type="OrthoDB" id="120491at2759"/>
<evidence type="ECO:0000313" key="3">
    <source>
        <dbReference type="Proteomes" id="UP000794436"/>
    </source>
</evidence>
<feature type="transmembrane region" description="Helical" evidence="1">
    <location>
        <begin position="439"/>
        <end position="462"/>
    </location>
</feature>
<dbReference type="Proteomes" id="UP000794436">
    <property type="component" value="Unassembled WGS sequence"/>
</dbReference>
<feature type="transmembrane region" description="Helical" evidence="1">
    <location>
        <begin position="305"/>
        <end position="327"/>
    </location>
</feature>
<comment type="caution">
    <text evidence="2">The sequence shown here is derived from an EMBL/GenBank/DDBJ whole genome shotgun (WGS) entry which is preliminary data.</text>
</comment>
<keyword evidence="1" id="KW-1133">Transmembrane helix</keyword>